<dbReference type="InterPro" id="IPR011990">
    <property type="entry name" value="TPR-like_helical_dom_sf"/>
</dbReference>
<dbReference type="AlphaFoldDB" id="A0A5K8A143"/>
<accession>A0A5K8A143</accession>
<reference evidence="2 3" key="1">
    <citation type="submission" date="2019-11" db="EMBL/GenBank/DDBJ databases">
        <title>Comparative genomics of hydrocarbon-degrading Desulfosarcina strains.</title>
        <authorList>
            <person name="Watanabe M."/>
            <person name="Kojima H."/>
            <person name="Fukui M."/>
        </authorList>
    </citation>
    <scope>NUCLEOTIDE SEQUENCE [LARGE SCALE GENOMIC DNA]</scope>
    <source>
        <strain evidence="2 3">28bB2T</strain>
    </source>
</reference>
<dbReference type="Gene3D" id="1.25.40.10">
    <property type="entry name" value="Tetratricopeptide repeat domain"/>
    <property type="match status" value="1"/>
</dbReference>
<dbReference type="EMBL" id="AP021876">
    <property type="protein sequence ID" value="BBO86131.1"/>
    <property type="molecule type" value="Genomic_DNA"/>
</dbReference>
<organism evidence="2 3">
    <name type="scientific">Desulfosarcina ovata subsp. sediminis</name>
    <dbReference type="NCBI Taxonomy" id="885957"/>
    <lineage>
        <taxon>Bacteria</taxon>
        <taxon>Pseudomonadati</taxon>
        <taxon>Thermodesulfobacteriota</taxon>
        <taxon>Desulfobacteria</taxon>
        <taxon>Desulfobacterales</taxon>
        <taxon>Desulfosarcinaceae</taxon>
        <taxon>Desulfosarcina</taxon>
    </lineage>
</organism>
<keyword evidence="1" id="KW-0472">Membrane</keyword>
<gene>
    <name evidence="2" type="ORF">DSCO28_66970</name>
</gene>
<evidence type="ECO:0000313" key="3">
    <source>
        <dbReference type="Proteomes" id="UP000425960"/>
    </source>
</evidence>
<protein>
    <submittedName>
        <fullName evidence="2">Uncharacterized protein</fullName>
    </submittedName>
</protein>
<feature type="transmembrane region" description="Helical" evidence="1">
    <location>
        <begin position="20"/>
        <end position="41"/>
    </location>
</feature>
<dbReference type="KEGG" id="dov:DSCO28_66970"/>
<evidence type="ECO:0000313" key="2">
    <source>
        <dbReference type="EMBL" id="BBO86131.1"/>
    </source>
</evidence>
<sequence>MGDSNDSVKLSGYNKITSPIPLLAFLGVIVEAVIGTLGFRLQTSPLQPYLVAAAVILPIFLIIVIYLLLTRHHFKLYSPKDYSDPNHFLQAMKQSQKEIEKVGFLNVQDKFTPFYLSEEAEKNQLQLLKHRVSFWERYFFQNAKPPEFIALHSFYYETCRHDLALICIDIAIAGGMITSKNYSYRSASLRNLGRLIESQFSALTALCLDDTNIDAHYNLSKTYNLMGLKDKALCHAELCFKNGDGPYDHKLLIVFPQLLDSDKNKQNKGQV</sequence>
<name>A0A5K8A143_9BACT</name>
<proteinExistence type="predicted"/>
<keyword evidence="1" id="KW-1133">Transmembrane helix</keyword>
<evidence type="ECO:0000256" key="1">
    <source>
        <dbReference type="SAM" id="Phobius"/>
    </source>
</evidence>
<keyword evidence="1" id="KW-0812">Transmembrane</keyword>
<dbReference type="RefSeq" id="WP_155325528.1">
    <property type="nucleotide sequence ID" value="NZ_AP021876.1"/>
</dbReference>
<feature type="transmembrane region" description="Helical" evidence="1">
    <location>
        <begin position="47"/>
        <end position="69"/>
    </location>
</feature>
<dbReference type="SUPFAM" id="SSF48452">
    <property type="entry name" value="TPR-like"/>
    <property type="match status" value="1"/>
</dbReference>
<dbReference type="Proteomes" id="UP000425960">
    <property type="component" value="Chromosome"/>
</dbReference>